<evidence type="ECO:0000256" key="1">
    <source>
        <dbReference type="SAM" id="MobiDB-lite"/>
    </source>
</evidence>
<dbReference type="OrthoDB" id="6132182at2759"/>
<feature type="region of interest" description="Disordered" evidence="1">
    <location>
        <begin position="83"/>
        <end position="102"/>
    </location>
</feature>
<reference evidence="2" key="1">
    <citation type="journal article" date="2021" name="Genome Biol. Evol.">
        <title>The assembled and annotated genome of the fairy-ring fungus Marasmius oreades.</title>
        <authorList>
            <person name="Hiltunen M."/>
            <person name="Ament-Velasquez S.L."/>
            <person name="Johannesson H."/>
        </authorList>
    </citation>
    <scope>NUCLEOTIDE SEQUENCE</scope>
    <source>
        <strain evidence="2">03SP1</strain>
    </source>
</reference>
<feature type="compositionally biased region" description="Basic and acidic residues" evidence="1">
    <location>
        <begin position="85"/>
        <end position="102"/>
    </location>
</feature>
<proteinExistence type="predicted"/>
<comment type="caution">
    <text evidence="2">The sequence shown here is derived from an EMBL/GenBank/DDBJ whole genome shotgun (WGS) entry which is preliminary data.</text>
</comment>
<dbReference type="KEGG" id="more:E1B28_013017"/>
<dbReference type="Proteomes" id="UP001049176">
    <property type="component" value="Chromosome 9"/>
</dbReference>
<gene>
    <name evidence="2" type="ORF">E1B28_013017</name>
</gene>
<evidence type="ECO:0000313" key="3">
    <source>
        <dbReference type="Proteomes" id="UP001049176"/>
    </source>
</evidence>
<keyword evidence="3" id="KW-1185">Reference proteome</keyword>
<organism evidence="2 3">
    <name type="scientific">Marasmius oreades</name>
    <name type="common">fairy-ring Marasmius</name>
    <dbReference type="NCBI Taxonomy" id="181124"/>
    <lineage>
        <taxon>Eukaryota</taxon>
        <taxon>Fungi</taxon>
        <taxon>Dikarya</taxon>
        <taxon>Basidiomycota</taxon>
        <taxon>Agaricomycotina</taxon>
        <taxon>Agaricomycetes</taxon>
        <taxon>Agaricomycetidae</taxon>
        <taxon>Agaricales</taxon>
        <taxon>Marasmiineae</taxon>
        <taxon>Marasmiaceae</taxon>
        <taxon>Marasmius</taxon>
    </lineage>
</organism>
<evidence type="ECO:0000313" key="2">
    <source>
        <dbReference type="EMBL" id="KAG7087038.1"/>
    </source>
</evidence>
<dbReference type="RefSeq" id="XP_043003509.1">
    <property type="nucleotide sequence ID" value="XM_043158166.1"/>
</dbReference>
<dbReference type="EMBL" id="CM032189">
    <property type="protein sequence ID" value="KAG7087038.1"/>
    <property type="molecule type" value="Genomic_DNA"/>
</dbReference>
<name>A0A9P7RPM3_9AGAR</name>
<protein>
    <submittedName>
        <fullName evidence="2">Uncharacterized protein</fullName>
    </submittedName>
</protein>
<dbReference type="GeneID" id="66082092"/>
<dbReference type="AlphaFoldDB" id="A0A9P7RPM3"/>
<sequence length="118" mass="12910">MLWGEEHIESTAAEAAEAPAAPEALINELKSRLSATILDRFKKPVAAAQSSSEHQLPWDDSVALKSHVTPTITVASSYVVRGKKGRGDEEKGPVHWDSWTDHGEVFRPHLGKTGWRSA</sequence>
<accession>A0A9P7RPM3</accession>